<keyword evidence="5" id="KW-0812">Transmembrane</keyword>
<dbReference type="InterPro" id="IPR008733">
    <property type="entry name" value="PEX11"/>
</dbReference>
<accession>A0A9W6TB11</accession>
<dbReference type="PANTHER" id="PTHR12652:SF25">
    <property type="entry name" value="MICROBODY (PEROXISOME) PROLIFERATION PROTEIN PEROXIN 11C (EUROFUNG)"/>
    <property type="match status" value="1"/>
</dbReference>
<dbReference type="EMBL" id="BSXW01000008">
    <property type="protein sequence ID" value="GMF09311.1"/>
    <property type="molecule type" value="Genomic_DNA"/>
</dbReference>
<name>A0A9W6TB11_9STRA</name>
<dbReference type="GO" id="GO:0005778">
    <property type="term" value="C:peroxisomal membrane"/>
    <property type="evidence" value="ECO:0007669"/>
    <property type="project" value="UniProtKB-SubCell"/>
</dbReference>
<organism evidence="6 7">
    <name type="scientific">Phytophthora lilii</name>
    <dbReference type="NCBI Taxonomy" id="2077276"/>
    <lineage>
        <taxon>Eukaryota</taxon>
        <taxon>Sar</taxon>
        <taxon>Stramenopiles</taxon>
        <taxon>Oomycota</taxon>
        <taxon>Peronosporomycetes</taxon>
        <taxon>Peronosporales</taxon>
        <taxon>Peronosporaceae</taxon>
        <taxon>Phytophthora</taxon>
    </lineage>
</organism>
<protein>
    <submittedName>
        <fullName evidence="6">Unnamed protein product</fullName>
    </submittedName>
</protein>
<gene>
    <name evidence="6" type="ORF">Plil01_000022500</name>
</gene>
<evidence type="ECO:0000256" key="1">
    <source>
        <dbReference type="ARBA" id="ARBA00022593"/>
    </source>
</evidence>
<evidence type="ECO:0000256" key="5">
    <source>
        <dbReference type="SAM" id="Phobius"/>
    </source>
</evidence>
<reference evidence="6" key="1">
    <citation type="submission" date="2023-04" db="EMBL/GenBank/DDBJ databases">
        <title>Phytophthora lilii NBRC 32176.</title>
        <authorList>
            <person name="Ichikawa N."/>
            <person name="Sato H."/>
            <person name="Tonouchi N."/>
        </authorList>
    </citation>
    <scope>NUCLEOTIDE SEQUENCE</scope>
    <source>
        <strain evidence="6">NBRC 32176</strain>
    </source>
</reference>
<evidence type="ECO:0000256" key="3">
    <source>
        <dbReference type="ARBA" id="ARBA00023140"/>
    </source>
</evidence>
<dbReference type="PANTHER" id="PTHR12652">
    <property type="entry name" value="PEROXISOMAL BIOGENESIS FACTOR 11"/>
    <property type="match status" value="1"/>
</dbReference>
<dbReference type="OrthoDB" id="10005898at2759"/>
<evidence type="ECO:0000256" key="2">
    <source>
        <dbReference type="ARBA" id="ARBA00023136"/>
    </source>
</evidence>
<sequence length="139" mass="15210">MSDKQQALALLDVDKFARFSGATFRADKFYKTVGYGLGAAGHLLAHATQPQSETAQGLRAIASNISMARYVIRFTGGFEALEAWRNGSWCYGDDSDHVKRVVRLQALSMIVYYPLEHVSYVGFVCVAAVVAVGWEVGVD</sequence>
<proteinExistence type="predicted"/>
<keyword evidence="5" id="KW-1133">Transmembrane helix</keyword>
<dbReference type="AlphaFoldDB" id="A0A9W6TB11"/>
<keyword evidence="3" id="KW-0576">Peroxisome</keyword>
<comment type="subcellular location">
    <subcellularLocation>
        <location evidence="4">Peroxisome membrane</location>
    </subcellularLocation>
</comment>
<evidence type="ECO:0000313" key="6">
    <source>
        <dbReference type="EMBL" id="GMF09311.1"/>
    </source>
</evidence>
<comment type="caution">
    <text evidence="6">The sequence shown here is derived from an EMBL/GenBank/DDBJ whole genome shotgun (WGS) entry which is preliminary data.</text>
</comment>
<dbReference type="Pfam" id="PF05648">
    <property type="entry name" value="PEX11"/>
    <property type="match status" value="1"/>
</dbReference>
<keyword evidence="1" id="KW-0962">Peroxisome biogenesis</keyword>
<keyword evidence="2 5" id="KW-0472">Membrane</keyword>
<evidence type="ECO:0000313" key="7">
    <source>
        <dbReference type="Proteomes" id="UP001165083"/>
    </source>
</evidence>
<keyword evidence="7" id="KW-1185">Reference proteome</keyword>
<dbReference type="GO" id="GO:0016559">
    <property type="term" value="P:peroxisome fission"/>
    <property type="evidence" value="ECO:0007669"/>
    <property type="project" value="InterPro"/>
</dbReference>
<feature type="transmembrane region" description="Helical" evidence="5">
    <location>
        <begin position="110"/>
        <end position="134"/>
    </location>
</feature>
<dbReference type="Proteomes" id="UP001165083">
    <property type="component" value="Unassembled WGS sequence"/>
</dbReference>
<evidence type="ECO:0000256" key="4">
    <source>
        <dbReference type="ARBA" id="ARBA00046271"/>
    </source>
</evidence>